<evidence type="ECO:0000313" key="3">
    <source>
        <dbReference type="Proteomes" id="UP000291084"/>
    </source>
</evidence>
<proteinExistence type="predicted"/>
<organism evidence="2 3">
    <name type="scientific">Vigna angularis var. angularis</name>
    <dbReference type="NCBI Taxonomy" id="157739"/>
    <lineage>
        <taxon>Eukaryota</taxon>
        <taxon>Viridiplantae</taxon>
        <taxon>Streptophyta</taxon>
        <taxon>Embryophyta</taxon>
        <taxon>Tracheophyta</taxon>
        <taxon>Spermatophyta</taxon>
        <taxon>Magnoliopsida</taxon>
        <taxon>eudicotyledons</taxon>
        <taxon>Gunneridae</taxon>
        <taxon>Pentapetalae</taxon>
        <taxon>rosids</taxon>
        <taxon>fabids</taxon>
        <taxon>Fabales</taxon>
        <taxon>Fabaceae</taxon>
        <taxon>Papilionoideae</taxon>
        <taxon>50 kb inversion clade</taxon>
        <taxon>NPAAA clade</taxon>
        <taxon>indigoferoid/millettioid clade</taxon>
        <taxon>Phaseoleae</taxon>
        <taxon>Vigna</taxon>
    </lineage>
</organism>
<protein>
    <recommendedName>
        <fullName evidence="4">Secreted protein</fullName>
    </recommendedName>
</protein>
<reference evidence="2 3" key="1">
    <citation type="journal article" date="2015" name="Sci. Rep.">
        <title>The power of single molecule real-time sequencing technology in the de novo assembly of a eukaryotic genome.</title>
        <authorList>
            <person name="Sakai H."/>
            <person name="Naito K."/>
            <person name="Ogiso-Tanaka E."/>
            <person name="Takahashi Y."/>
            <person name="Iseki K."/>
            <person name="Muto C."/>
            <person name="Satou K."/>
            <person name="Teruya K."/>
            <person name="Shiroma A."/>
            <person name="Shimoji M."/>
            <person name="Hirano T."/>
            <person name="Itoh T."/>
            <person name="Kaga A."/>
            <person name="Tomooka N."/>
        </authorList>
    </citation>
    <scope>NUCLEOTIDE SEQUENCE [LARGE SCALE GENOMIC DNA]</scope>
    <source>
        <strain evidence="3">cv. Shumari</strain>
    </source>
</reference>
<feature type="chain" id="PRO_5006618050" description="Secreted protein" evidence="1">
    <location>
        <begin position="17"/>
        <end position="89"/>
    </location>
</feature>
<keyword evidence="1" id="KW-0732">Signal</keyword>
<evidence type="ECO:0008006" key="4">
    <source>
        <dbReference type="Google" id="ProtNLM"/>
    </source>
</evidence>
<dbReference type="EMBL" id="AP015039">
    <property type="protein sequence ID" value="BAT89588.1"/>
    <property type="molecule type" value="Genomic_DNA"/>
</dbReference>
<keyword evidence="3" id="KW-1185">Reference proteome</keyword>
<feature type="non-terminal residue" evidence="2">
    <location>
        <position position="1"/>
    </location>
</feature>
<name>A0A0S3S9P9_PHAAN</name>
<dbReference type="AlphaFoldDB" id="A0A0S3S9P9"/>
<feature type="signal peptide" evidence="1">
    <location>
        <begin position="1"/>
        <end position="16"/>
    </location>
</feature>
<sequence length="89" mass="10129">PFLLFLLLLICPFLNCSYLQDAPSQRAGQLRRLCCQLKRRHFDASEFQLNALFWCVAVTAFGVCSSKGSFSKTQHLPLGFAREACDWRA</sequence>
<dbReference type="Proteomes" id="UP000291084">
    <property type="component" value="Chromosome 6"/>
</dbReference>
<evidence type="ECO:0000256" key="1">
    <source>
        <dbReference type="SAM" id="SignalP"/>
    </source>
</evidence>
<evidence type="ECO:0000313" key="2">
    <source>
        <dbReference type="EMBL" id="BAT89588.1"/>
    </source>
</evidence>
<accession>A0A0S3S9P9</accession>
<gene>
    <name evidence="2" type="primary">Vigan.06G057600</name>
    <name evidence="2" type="ORF">VIGAN_06057600</name>
</gene>